<dbReference type="InterPro" id="IPR011013">
    <property type="entry name" value="Gal_mutarotase_sf_dom"/>
</dbReference>
<dbReference type="InterPro" id="IPR047215">
    <property type="entry name" value="Galactose_mutarotase-like"/>
</dbReference>
<name>A0ABW2LDH5_9BACT</name>
<evidence type="ECO:0000256" key="8">
    <source>
        <dbReference type="PIRNR" id="PIRNR005096"/>
    </source>
</evidence>
<evidence type="ECO:0000256" key="1">
    <source>
        <dbReference type="ARBA" id="ARBA00001614"/>
    </source>
</evidence>
<dbReference type="InterPro" id="IPR018052">
    <property type="entry name" value="Ald1_epimerase_CS"/>
</dbReference>
<dbReference type="SUPFAM" id="SSF74650">
    <property type="entry name" value="Galactose mutarotase-like"/>
    <property type="match status" value="1"/>
</dbReference>
<dbReference type="EC" id="5.1.3.3" evidence="4 8"/>
<dbReference type="NCBIfam" id="NF008277">
    <property type="entry name" value="PRK11055.1"/>
    <property type="match status" value="1"/>
</dbReference>
<comment type="catalytic activity">
    <reaction evidence="1 8">
        <text>alpha-D-glucose = beta-D-glucose</text>
        <dbReference type="Rhea" id="RHEA:10264"/>
        <dbReference type="ChEBI" id="CHEBI:15903"/>
        <dbReference type="ChEBI" id="CHEBI:17925"/>
        <dbReference type="EC" id="5.1.3.3"/>
    </reaction>
</comment>
<sequence length="353" mass="38276">MKISKTPFGQFEGSGVDLFTLENDHGMVVKITNYGGIVTSIVVPDKDGKLADVACGFETLDEYFSDAYKANSPYFGCIVGRYAARVKDGKFTVDGQEYSVDTNDGPNHLHGGINALDKRVWSAETSEAGDGVSLKLSITSPDGDNGYPGNLTVDVTYTLTNDNELAIDYAAVTDKATPLSLTNHTYFNLSGFQDKVLNHQASIAADKFLVPDETNVPVGDEKQVAGSVWDYNQSRPIGDAFAEEPKGFETYYVFSKSLGAFEKVASFADPVSGRTLEISSSEPGMLFYTGFYTSDELKRSDDVRFGQFRGFCCETSKYPNGPNIAGAPNSVLEAGAKYSERTVFRFGTKAQLA</sequence>
<evidence type="ECO:0000313" key="10">
    <source>
        <dbReference type="Proteomes" id="UP001596472"/>
    </source>
</evidence>
<gene>
    <name evidence="9" type="ORF">ACFQY0_18445</name>
</gene>
<comment type="caution">
    <text evidence="9">The sequence shown here is derived from an EMBL/GenBank/DDBJ whole genome shotgun (WGS) entry which is preliminary data.</text>
</comment>
<dbReference type="EMBL" id="JBHTBS010000013">
    <property type="protein sequence ID" value="MFC7339180.1"/>
    <property type="molecule type" value="Genomic_DNA"/>
</dbReference>
<dbReference type="GO" id="GO:0016853">
    <property type="term" value="F:isomerase activity"/>
    <property type="evidence" value="ECO:0007669"/>
    <property type="project" value="UniProtKB-KW"/>
</dbReference>
<proteinExistence type="inferred from homology"/>
<evidence type="ECO:0000256" key="7">
    <source>
        <dbReference type="ARBA" id="ARBA00023277"/>
    </source>
</evidence>
<keyword evidence="10" id="KW-1185">Reference proteome</keyword>
<dbReference type="PIRSF" id="PIRSF005096">
    <property type="entry name" value="GALM"/>
    <property type="match status" value="1"/>
</dbReference>
<dbReference type="Pfam" id="PF01263">
    <property type="entry name" value="Aldose_epim"/>
    <property type="match status" value="1"/>
</dbReference>
<dbReference type="Proteomes" id="UP001596472">
    <property type="component" value="Unassembled WGS sequence"/>
</dbReference>
<dbReference type="PANTHER" id="PTHR10091">
    <property type="entry name" value="ALDOSE-1-EPIMERASE"/>
    <property type="match status" value="1"/>
</dbReference>
<dbReference type="InterPro" id="IPR014718">
    <property type="entry name" value="GH-type_carb-bd"/>
</dbReference>
<accession>A0ABW2LDH5</accession>
<comment type="pathway">
    <text evidence="2 8">Carbohydrate metabolism; hexose metabolism.</text>
</comment>
<dbReference type="InterPro" id="IPR015443">
    <property type="entry name" value="Aldose_1-epimerase"/>
</dbReference>
<dbReference type="CDD" id="cd09019">
    <property type="entry name" value="galactose_mutarotase_like"/>
    <property type="match status" value="1"/>
</dbReference>
<evidence type="ECO:0000256" key="5">
    <source>
        <dbReference type="ARBA" id="ARBA00014165"/>
    </source>
</evidence>
<dbReference type="InterPro" id="IPR008183">
    <property type="entry name" value="Aldose_1/G6P_1-epimerase"/>
</dbReference>
<keyword evidence="6 8" id="KW-0413">Isomerase</keyword>
<comment type="similarity">
    <text evidence="3 8">Belongs to the aldose epimerase family.</text>
</comment>
<evidence type="ECO:0000313" key="9">
    <source>
        <dbReference type="EMBL" id="MFC7339180.1"/>
    </source>
</evidence>
<evidence type="ECO:0000256" key="2">
    <source>
        <dbReference type="ARBA" id="ARBA00005028"/>
    </source>
</evidence>
<evidence type="ECO:0000256" key="6">
    <source>
        <dbReference type="ARBA" id="ARBA00023235"/>
    </source>
</evidence>
<evidence type="ECO:0000256" key="4">
    <source>
        <dbReference type="ARBA" id="ARBA00013185"/>
    </source>
</evidence>
<dbReference type="RefSeq" id="WP_379715498.1">
    <property type="nucleotide sequence ID" value="NZ_JBHTBS010000013.1"/>
</dbReference>
<evidence type="ECO:0000256" key="3">
    <source>
        <dbReference type="ARBA" id="ARBA00006206"/>
    </source>
</evidence>
<protein>
    <recommendedName>
        <fullName evidence="5 8">Aldose 1-epimerase</fullName>
        <ecNumber evidence="4 8">5.1.3.3</ecNumber>
    </recommendedName>
</protein>
<keyword evidence="7 8" id="KW-0119">Carbohydrate metabolism</keyword>
<dbReference type="Gene3D" id="2.70.98.10">
    <property type="match status" value="1"/>
</dbReference>
<dbReference type="PANTHER" id="PTHR10091:SF0">
    <property type="entry name" value="GALACTOSE MUTAROTASE"/>
    <property type="match status" value="1"/>
</dbReference>
<dbReference type="PROSITE" id="PS00545">
    <property type="entry name" value="ALDOSE_1_EPIMERASE"/>
    <property type="match status" value="1"/>
</dbReference>
<organism evidence="9 10">
    <name type="scientific">Haloferula chungangensis</name>
    <dbReference type="NCBI Taxonomy" id="1048331"/>
    <lineage>
        <taxon>Bacteria</taxon>
        <taxon>Pseudomonadati</taxon>
        <taxon>Verrucomicrobiota</taxon>
        <taxon>Verrucomicrobiia</taxon>
        <taxon>Verrucomicrobiales</taxon>
        <taxon>Verrucomicrobiaceae</taxon>
        <taxon>Haloferula</taxon>
    </lineage>
</organism>
<reference evidence="10" key="1">
    <citation type="journal article" date="2019" name="Int. J. Syst. Evol. Microbiol.">
        <title>The Global Catalogue of Microorganisms (GCM) 10K type strain sequencing project: providing services to taxonomists for standard genome sequencing and annotation.</title>
        <authorList>
            <consortium name="The Broad Institute Genomics Platform"/>
            <consortium name="The Broad Institute Genome Sequencing Center for Infectious Disease"/>
            <person name="Wu L."/>
            <person name="Ma J."/>
        </authorList>
    </citation>
    <scope>NUCLEOTIDE SEQUENCE [LARGE SCALE GENOMIC DNA]</scope>
    <source>
        <strain evidence="10">CGMCC 4.1467</strain>
    </source>
</reference>